<dbReference type="InterPro" id="IPR036638">
    <property type="entry name" value="HLH_DNA-bd_sf"/>
</dbReference>
<evidence type="ECO:0000256" key="1">
    <source>
        <dbReference type="ARBA" id="ARBA00004123"/>
    </source>
</evidence>
<evidence type="ECO:0000256" key="2">
    <source>
        <dbReference type="ARBA" id="ARBA00023015"/>
    </source>
</evidence>
<sequence>MCSEEADFRAQLLGSCSLPNEVPSSSNFTVSSTFLPSHTPNMNGGGVGESAMYSSDKTNTTMYSFSQGSSYSGSSSIIFPSSSPETSYPSFSHQIIAAHNNFMTMDYCMMGGKSNGSQVPLLTNNVMEGDDFLNQDVCNDSLESDRKLPDDFLQGKNFQFRKEHETVVPEPLGDDKTSSPSEISKKRKYPPVEACKESFFFRHLCFMAFYLFPRSKRSMKLKKCAKVYDKDEDNNNNNNNKNTVAELKWLLLKGNGAVNLNGKTRPGRDSATDPHSLCAKKRRERINERLRILQNLVPNGTKVDISTMLEEAVHSDDLWMYAPIAYNGTDIGLDLRISTPKSQS</sequence>
<evidence type="ECO:0000256" key="3">
    <source>
        <dbReference type="ARBA" id="ARBA00023125"/>
    </source>
</evidence>
<dbReference type="InterPro" id="IPR045843">
    <property type="entry name" value="IND-like"/>
</dbReference>
<keyword evidence="4" id="KW-0804">Transcription</keyword>
<keyword evidence="8" id="KW-1185">Reference proteome</keyword>
<comment type="caution">
    <text evidence="7">The sequence shown here is derived from an EMBL/GenBank/DDBJ whole genome shotgun (WGS) entry which is preliminary data.</text>
</comment>
<proteinExistence type="predicted"/>
<dbReference type="OrthoDB" id="651283at2759"/>
<dbReference type="SUPFAM" id="SSF47459">
    <property type="entry name" value="HLH, helix-loop-helix DNA-binding domain"/>
    <property type="match status" value="1"/>
</dbReference>
<keyword evidence="2" id="KW-0805">Transcription regulation</keyword>
<gene>
    <name evidence="7" type="ORF">CDL12_07550</name>
</gene>
<dbReference type="GO" id="GO:0005634">
    <property type="term" value="C:nucleus"/>
    <property type="evidence" value="ECO:0007669"/>
    <property type="project" value="UniProtKB-SubCell"/>
</dbReference>
<feature type="domain" description="BHLH" evidence="6">
    <location>
        <begin position="270"/>
        <end position="319"/>
    </location>
</feature>
<evidence type="ECO:0000259" key="6">
    <source>
        <dbReference type="PROSITE" id="PS50888"/>
    </source>
</evidence>
<dbReference type="GO" id="GO:0003677">
    <property type="term" value="F:DNA binding"/>
    <property type="evidence" value="ECO:0007669"/>
    <property type="project" value="UniProtKB-KW"/>
</dbReference>
<evidence type="ECO:0000256" key="5">
    <source>
        <dbReference type="ARBA" id="ARBA00023242"/>
    </source>
</evidence>
<dbReference type="GO" id="GO:0046983">
    <property type="term" value="F:protein dimerization activity"/>
    <property type="evidence" value="ECO:0007669"/>
    <property type="project" value="InterPro"/>
</dbReference>
<protein>
    <recommendedName>
        <fullName evidence="6">BHLH domain-containing protein</fullName>
    </recommendedName>
</protein>
<dbReference type="PANTHER" id="PTHR45914">
    <property type="entry name" value="TRANSCRIPTION FACTOR HEC3-RELATED"/>
    <property type="match status" value="1"/>
</dbReference>
<dbReference type="InterPro" id="IPR011598">
    <property type="entry name" value="bHLH_dom"/>
</dbReference>
<dbReference type="AlphaFoldDB" id="A0A2G9HR45"/>
<reference evidence="8" key="1">
    <citation type="journal article" date="2018" name="Gigascience">
        <title>Genome assembly of the Pink Ipe (Handroanthus impetiginosus, Bignoniaceae), a highly valued, ecologically keystone Neotropical timber forest tree.</title>
        <authorList>
            <person name="Silva-Junior O.B."/>
            <person name="Grattapaglia D."/>
            <person name="Novaes E."/>
            <person name="Collevatti R.G."/>
        </authorList>
    </citation>
    <scope>NUCLEOTIDE SEQUENCE [LARGE SCALE GENOMIC DNA]</scope>
    <source>
        <strain evidence="8">cv. UFG-1</strain>
    </source>
</reference>
<dbReference type="PROSITE" id="PS50888">
    <property type="entry name" value="BHLH"/>
    <property type="match status" value="1"/>
</dbReference>
<dbReference type="Proteomes" id="UP000231279">
    <property type="component" value="Unassembled WGS sequence"/>
</dbReference>
<dbReference type="Gene3D" id="4.10.280.10">
    <property type="entry name" value="Helix-loop-helix DNA-binding domain"/>
    <property type="match status" value="1"/>
</dbReference>
<keyword evidence="5" id="KW-0539">Nucleus</keyword>
<accession>A0A2G9HR45</accession>
<dbReference type="Pfam" id="PF00010">
    <property type="entry name" value="HLH"/>
    <property type="match status" value="1"/>
</dbReference>
<dbReference type="STRING" id="429701.A0A2G9HR45"/>
<evidence type="ECO:0000256" key="4">
    <source>
        <dbReference type="ARBA" id="ARBA00023163"/>
    </source>
</evidence>
<evidence type="ECO:0000313" key="7">
    <source>
        <dbReference type="EMBL" id="PIN19760.1"/>
    </source>
</evidence>
<dbReference type="GO" id="GO:0003700">
    <property type="term" value="F:DNA-binding transcription factor activity"/>
    <property type="evidence" value="ECO:0007669"/>
    <property type="project" value="InterPro"/>
</dbReference>
<dbReference type="EMBL" id="NKXS01001225">
    <property type="protein sequence ID" value="PIN19760.1"/>
    <property type="molecule type" value="Genomic_DNA"/>
</dbReference>
<comment type="subcellular location">
    <subcellularLocation>
        <location evidence="1">Nucleus</location>
    </subcellularLocation>
</comment>
<organism evidence="7 8">
    <name type="scientific">Handroanthus impetiginosus</name>
    <dbReference type="NCBI Taxonomy" id="429701"/>
    <lineage>
        <taxon>Eukaryota</taxon>
        <taxon>Viridiplantae</taxon>
        <taxon>Streptophyta</taxon>
        <taxon>Embryophyta</taxon>
        <taxon>Tracheophyta</taxon>
        <taxon>Spermatophyta</taxon>
        <taxon>Magnoliopsida</taxon>
        <taxon>eudicotyledons</taxon>
        <taxon>Gunneridae</taxon>
        <taxon>Pentapetalae</taxon>
        <taxon>asterids</taxon>
        <taxon>lamiids</taxon>
        <taxon>Lamiales</taxon>
        <taxon>Bignoniaceae</taxon>
        <taxon>Crescentiina</taxon>
        <taxon>Tabebuia alliance</taxon>
        <taxon>Handroanthus</taxon>
    </lineage>
</organism>
<name>A0A2G9HR45_9LAMI</name>
<keyword evidence="3" id="KW-0238">DNA-binding</keyword>
<evidence type="ECO:0000313" key="8">
    <source>
        <dbReference type="Proteomes" id="UP000231279"/>
    </source>
</evidence>